<evidence type="ECO:0000256" key="2">
    <source>
        <dbReference type="ARBA" id="ARBA00022737"/>
    </source>
</evidence>
<protein>
    <recommendedName>
        <fullName evidence="5">TATA-binding protein interacting (TIP20) domain-containing protein</fullName>
    </recommendedName>
</protein>
<evidence type="ECO:0000256" key="3">
    <source>
        <dbReference type="ARBA" id="ARBA00022786"/>
    </source>
</evidence>
<dbReference type="Pfam" id="PF08623">
    <property type="entry name" value="TIP120"/>
    <property type="match status" value="1"/>
</dbReference>
<comment type="caution">
    <text evidence="6">The sequence shown here is derived from an EMBL/GenBank/DDBJ whole genome shotgun (WGS) entry which is preliminary data.</text>
</comment>
<organism evidence="6 7">
    <name type="scientific">Triparma laevis f. longispina</name>
    <dbReference type="NCBI Taxonomy" id="1714387"/>
    <lineage>
        <taxon>Eukaryota</taxon>
        <taxon>Sar</taxon>
        <taxon>Stramenopiles</taxon>
        <taxon>Ochrophyta</taxon>
        <taxon>Bolidophyceae</taxon>
        <taxon>Parmales</taxon>
        <taxon>Triparmaceae</taxon>
        <taxon>Triparma</taxon>
    </lineage>
</organism>
<dbReference type="SUPFAM" id="SSF48371">
    <property type="entry name" value="ARM repeat"/>
    <property type="match status" value="1"/>
</dbReference>
<evidence type="ECO:0000313" key="6">
    <source>
        <dbReference type="EMBL" id="GMH62660.1"/>
    </source>
</evidence>
<dbReference type="InterPro" id="IPR039852">
    <property type="entry name" value="CAND1/CAND2"/>
</dbReference>
<proteinExistence type="inferred from homology"/>
<dbReference type="InterPro" id="IPR016024">
    <property type="entry name" value="ARM-type_fold"/>
</dbReference>
<feature type="region of interest" description="Disordered" evidence="4">
    <location>
        <begin position="335"/>
        <end position="368"/>
    </location>
</feature>
<evidence type="ECO:0000256" key="4">
    <source>
        <dbReference type="SAM" id="MobiDB-lite"/>
    </source>
</evidence>
<evidence type="ECO:0000259" key="5">
    <source>
        <dbReference type="Pfam" id="PF08623"/>
    </source>
</evidence>
<dbReference type="EMBL" id="BRXW01000520">
    <property type="protein sequence ID" value="GMH62660.1"/>
    <property type="molecule type" value="Genomic_DNA"/>
</dbReference>
<sequence>MPSSRDISRLIEKAGDFDKDERYMAVSDVCNLLSSSEVSTSALDSSLERRVCTAILQRLDDTSNDVQSVAVKCLAVLLVRVREESVMTICDKLCEMVIKGKDELRDVYGIGLKKLIQSVPSTLGANVGARLVQRLLGGVQQDSEPGVKSECLECLDCLLNRFGASNGMDAFHEQLISTTLTQLTSRSTTLPLKKKATSCISTLAVVVSDPLLFRLVETLIRQVKDGVVDEDTNSIVKCICKISSKVGFRLGKQLPKILPLFMKFTKLEDAIGSTSDDEDDDDDNSNSDKLNDLRESCFSGFNSFVSRCPTEIQGYLPEIVGICLAWMKYDPNYSYDDSDDEGEEEEEEEEEYNEDYSDDGNDTGDDDSSWKVRAAAVGALVAVIDLLRSDAALLWDAGCVDQLLSRFKEREENVRVDVILAFSKLIKNSITPAGAASAAALTEKIDDMKDGEESKFDNPDFMLEALGRKTASIIKNSEKQLKVKKGNEKSKTASLQLLGVMCSAPSGLGDVAQVEVIMKTASLSLAPSAPKSLKLDSLLFLQTAFACTNHEREAIQPHIMTLLPLISNAVGEDWYKIIVEALRVLSMIPSLLVNEVDEDAMNDGPPPPPANVDIAHCANLLYSAIEPRLNENDIDQEIKETAIVAIGRVISTLGNHLPVDSVSKTLATLTERMGNEITRASALKTLGNIASSPLKIDMSSVLAVSTEEMTHFLRQHSRSLKMCVLETISAFVQSNNSKINKSLFELILIEAAPLITDADLQVSHLAISVSYDVLASSKDSVKTIQTSTMPALLKLIASPLLQGLALSSATKFLEELSLKGGNKSSFEEILKSLHNIVDEETKTQALSNTSKCLAAVVAVASESQRAGVIKSLVSDIESGTSTSRRVGLLTLGALGERVDLSGVNKLGDVLLAAFESDDDQTKSAASFALGHVSVRAVDCFLPIILTALSGGNKTYLVLSSLKELIVSHLAYGLELDDSNMGKILPMLIDFTASEDEGVRSMVAECLGCFVIMNSAFIIPTLKTLAAAKKQAKTEADNLTLWTIATSIKNALSSKAKSCDELTEHLPVFLEFLQSEDWPVRAATLLMINAAVHYQPKVILGSMKEVVMPALLEVLTLKSVRTIDLGPFKHKIDDALPLRKTSLAILDSALTNCPNILNTSEVLLKIAPCFKDTEEVVVATHQLIIKFSQAYPAIVAQNVAMYIESGLHRTLNKKYKESATAQDIEKINELIRSALRVVIAFKKLETNKNFQAFFDANISGKENVRVLYEELVSQE</sequence>
<accession>A0A9W7E2A1</accession>
<name>A0A9W7E2A1_9STRA</name>
<dbReference type="AlphaFoldDB" id="A0A9W7E2A1"/>
<evidence type="ECO:0000313" key="7">
    <source>
        <dbReference type="Proteomes" id="UP001165122"/>
    </source>
</evidence>
<dbReference type="Pfam" id="PF25782">
    <property type="entry name" value="TPR_CAND1"/>
    <property type="match status" value="1"/>
</dbReference>
<dbReference type="Gene3D" id="1.25.10.10">
    <property type="entry name" value="Leucine-rich Repeat Variant"/>
    <property type="match status" value="1"/>
</dbReference>
<dbReference type="GO" id="GO:0010265">
    <property type="term" value="P:SCF complex assembly"/>
    <property type="evidence" value="ECO:0007669"/>
    <property type="project" value="InterPro"/>
</dbReference>
<dbReference type="OrthoDB" id="6260732at2759"/>
<dbReference type="PANTHER" id="PTHR12696">
    <property type="entry name" value="TIP120"/>
    <property type="match status" value="1"/>
</dbReference>
<keyword evidence="2" id="KW-0677">Repeat</keyword>
<dbReference type="Proteomes" id="UP001165122">
    <property type="component" value="Unassembled WGS sequence"/>
</dbReference>
<keyword evidence="7" id="KW-1185">Reference proteome</keyword>
<keyword evidence="3" id="KW-0833">Ubl conjugation pathway</keyword>
<dbReference type="InterPro" id="IPR013932">
    <property type="entry name" value="TATA-bd_TIP120"/>
</dbReference>
<evidence type="ECO:0000256" key="1">
    <source>
        <dbReference type="ARBA" id="ARBA00007657"/>
    </source>
</evidence>
<feature type="compositionally biased region" description="Acidic residues" evidence="4">
    <location>
        <begin position="336"/>
        <end position="367"/>
    </location>
</feature>
<reference evidence="7" key="1">
    <citation type="journal article" date="2023" name="Commun. Biol.">
        <title>Genome analysis of Parmales, the sister group of diatoms, reveals the evolutionary specialization of diatoms from phago-mixotrophs to photoautotrophs.</title>
        <authorList>
            <person name="Ban H."/>
            <person name="Sato S."/>
            <person name="Yoshikawa S."/>
            <person name="Yamada K."/>
            <person name="Nakamura Y."/>
            <person name="Ichinomiya M."/>
            <person name="Sato N."/>
            <person name="Blanc-Mathieu R."/>
            <person name="Endo H."/>
            <person name="Kuwata A."/>
            <person name="Ogata H."/>
        </authorList>
    </citation>
    <scope>NUCLEOTIDE SEQUENCE [LARGE SCALE GENOMIC DNA]</scope>
    <source>
        <strain evidence="7">NIES 3700</strain>
    </source>
</reference>
<feature type="domain" description="TATA-binding protein interacting (TIP20)" evidence="5">
    <location>
        <begin position="1103"/>
        <end position="1249"/>
    </location>
</feature>
<comment type="similarity">
    <text evidence="1">Belongs to the CAND family.</text>
</comment>
<gene>
    <name evidence="6" type="ORF">TrLO_g6380</name>
</gene>
<dbReference type="InterPro" id="IPR011989">
    <property type="entry name" value="ARM-like"/>
</dbReference>